<evidence type="ECO:0000256" key="1">
    <source>
        <dbReference type="ARBA" id="ARBA00004141"/>
    </source>
</evidence>
<dbReference type="InterPro" id="IPR039309">
    <property type="entry name" value="BT1"/>
</dbReference>
<dbReference type="Pfam" id="PF03092">
    <property type="entry name" value="BT1"/>
    <property type="match status" value="1"/>
</dbReference>
<feature type="region of interest" description="Disordered" evidence="7">
    <location>
        <begin position="327"/>
        <end position="347"/>
    </location>
</feature>
<evidence type="ECO:0000256" key="8">
    <source>
        <dbReference type="SAM" id="Phobius"/>
    </source>
</evidence>
<evidence type="ECO:0000313" key="9">
    <source>
        <dbReference type="EMBL" id="CAE0653310.1"/>
    </source>
</evidence>
<name>A0A7S4DJD6_HETAK</name>
<dbReference type="AlphaFoldDB" id="A0A7S4DJD6"/>
<dbReference type="GO" id="GO:0016020">
    <property type="term" value="C:membrane"/>
    <property type="evidence" value="ECO:0007669"/>
    <property type="project" value="UniProtKB-SubCell"/>
</dbReference>
<feature type="transmembrane region" description="Helical" evidence="8">
    <location>
        <begin position="7"/>
        <end position="27"/>
    </location>
</feature>
<accession>A0A7S4DJD6</accession>
<comment type="similarity">
    <text evidence="2">Belongs to the major facilitator superfamily. Folate-biopterin transporter (TC 2.A.71) family.</text>
</comment>
<organism evidence="9">
    <name type="scientific">Heterosigma akashiwo</name>
    <name type="common">Chromophytic alga</name>
    <name type="synonym">Heterosigma carterae</name>
    <dbReference type="NCBI Taxonomy" id="2829"/>
    <lineage>
        <taxon>Eukaryota</taxon>
        <taxon>Sar</taxon>
        <taxon>Stramenopiles</taxon>
        <taxon>Ochrophyta</taxon>
        <taxon>Raphidophyceae</taxon>
        <taxon>Chattonellales</taxon>
        <taxon>Chattonellaceae</taxon>
        <taxon>Heterosigma</taxon>
    </lineage>
</organism>
<dbReference type="EMBL" id="HBIU01060378">
    <property type="protein sequence ID" value="CAE0653310.1"/>
    <property type="molecule type" value="Transcribed_RNA"/>
</dbReference>
<feature type="transmembrane region" description="Helical" evidence="8">
    <location>
        <begin position="70"/>
        <end position="90"/>
    </location>
</feature>
<proteinExistence type="inferred from homology"/>
<keyword evidence="3" id="KW-0813">Transport</keyword>
<gene>
    <name evidence="9" type="ORF">HAKA00212_LOCUS26118</name>
</gene>
<dbReference type="PANTHER" id="PTHR31585:SF0">
    <property type="entry name" value="FOLATE-BIOPTERIN TRANSPORTER 1, CHLOROPLASTIC"/>
    <property type="match status" value="1"/>
</dbReference>
<feature type="transmembrane region" description="Helical" evidence="8">
    <location>
        <begin position="39"/>
        <end position="58"/>
    </location>
</feature>
<reference evidence="9" key="1">
    <citation type="submission" date="2021-01" db="EMBL/GenBank/DDBJ databases">
        <authorList>
            <person name="Corre E."/>
            <person name="Pelletier E."/>
            <person name="Niang G."/>
            <person name="Scheremetjew M."/>
            <person name="Finn R."/>
            <person name="Kale V."/>
            <person name="Holt S."/>
            <person name="Cochrane G."/>
            <person name="Meng A."/>
            <person name="Brown T."/>
            <person name="Cohen L."/>
        </authorList>
    </citation>
    <scope>NUCLEOTIDE SEQUENCE</scope>
    <source>
        <strain evidence="9">CCMP3107</strain>
    </source>
</reference>
<evidence type="ECO:0000256" key="6">
    <source>
        <dbReference type="ARBA" id="ARBA00023136"/>
    </source>
</evidence>
<dbReference type="PANTHER" id="PTHR31585">
    <property type="entry name" value="FOLATE-BIOPTERIN TRANSPORTER 1, CHLOROPLASTIC"/>
    <property type="match status" value="1"/>
</dbReference>
<evidence type="ECO:0000256" key="4">
    <source>
        <dbReference type="ARBA" id="ARBA00022692"/>
    </source>
</evidence>
<keyword evidence="5 8" id="KW-1133">Transmembrane helix</keyword>
<sequence length="392" mass="42759">MAKIAVFMFALNTFHFSLGSAFFYWQTEYDQGPKFSPELMGVLDIIKFISMMVGITVYNRFLSHWRYPKIFCLSQLLLIVQLYSHIFWVLRLNLRVGIPDWAFIFSEEAVGPAVRRLTTVPLYVLAARVCPAGAEGTMFALLMSINNFGTVLQKIFGVGAIRLAGISRQDYTNLPFLYVAKTLLMIVPVLLIPKLVPNIHPSEPVLDKTDEEGSSFASSGSSMLDSLAENMEQDSDEGDINSVLLFEIKGNRVTNVSQGIIETDDQATVGVPSSSADSVEGRSFPSILVLQGKEGAAGSSSPSFQLKARTRSLMKLFNTSKGAAGGNLSVGQSTGKVEPNRNGTEQDIPEYADEGVLGVGEVARSYYDDFNGKRGSAVEGYALPPECEADLV</sequence>
<feature type="compositionally biased region" description="Polar residues" evidence="7">
    <location>
        <begin position="329"/>
        <end position="345"/>
    </location>
</feature>
<protein>
    <submittedName>
        <fullName evidence="9">Uncharacterized protein</fullName>
    </submittedName>
</protein>
<keyword evidence="4 8" id="KW-0812">Transmembrane</keyword>
<dbReference type="InterPro" id="IPR036259">
    <property type="entry name" value="MFS_trans_sf"/>
</dbReference>
<keyword evidence="6 8" id="KW-0472">Membrane</keyword>
<evidence type="ECO:0000256" key="5">
    <source>
        <dbReference type="ARBA" id="ARBA00022989"/>
    </source>
</evidence>
<evidence type="ECO:0000256" key="3">
    <source>
        <dbReference type="ARBA" id="ARBA00022448"/>
    </source>
</evidence>
<dbReference type="SUPFAM" id="SSF103473">
    <property type="entry name" value="MFS general substrate transporter"/>
    <property type="match status" value="1"/>
</dbReference>
<evidence type="ECO:0000256" key="7">
    <source>
        <dbReference type="SAM" id="MobiDB-lite"/>
    </source>
</evidence>
<comment type="subcellular location">
    <subcellularLocation>
        <location evidence="1">Membrane</location>
        <topology evidence="1">Multi-pass membrane protein</topology>
    </subcellularLocation>
</comment>
<evidence type="ECO:0000256" key="2">
    <source>
        <dbReference type="ARBA" id="ARBA00007015"/>
    </source>
</evidence>